<evidence type="ECO:0000313" key="2">
    <source>
        <dbReference type="Proteomes" id="UP000252519"/>
    </source>
</evidence>
<sequence length="67" mass="7576">MIFIFGQGTVSERNVRHWLERFRKRDTNLECQGGRGPRNALDDEALRDAMIGSRKSSARALATELGL</sequence>
<protein>
    <recommendedName>
        <fullName evidence="3">Mos1 transposase HTH domain-containing protein</fullName>
    </recommendedName>
</protein>
<comment type="caution">
    <text evidence="1">The sequence shown here is derived from an EMBL/GenBank/DDBJ whole genome shotgun (WGS) entry which is preliminary data.</text>
</comment>
<name>A0A368FHZ6_ANCCA</name>
<gene>
    <name evidence="1" type="ORF">ANCCAN_24441</name>
</gene>
<dbReference type="OrthoDB" id="5872915at2759"/>
<evidence type="ECO:0000313" key="1">
    <source>
        <dbReference type="EMBL" id="RCN29797.1"/>
    </source>
</evidence>
<dbReference type="EMBL" id="JOJR01001779">
    <property type="protein sequence ID" value="RCN29797.1"/>
    <property type="molecule type" value="Genomic_DNA"/>
</dbReference>
<reference evidence="1 2" key="1">
    <citation type="submission" date="2014-10" db="EMBL/GenBank/DDBJ databases">
        <title>Draft genome of the hookworm Ancylostoma caninum.</title>
        <authorList>
            <person name="Mitreva M."/>
        </authorList>
    </citation>
    <scope>NUCLEOTIDE SEQUENCE [LARGE SCALE GENOMIC DNA]</scope>
    <source>
        <strain evidence="1 2">Baltimore</strain>
    </source>
</reference>
<dbReference type="AlphaFoldDB" id="A0A368FHZ6"/>
<dbReference type="Proteomes" id="UP000252519">
    <property type="component" value="Unassembled WGS sequence"/>
</dbReference>
<keyword evidence="2" id="KW-1185">Reference proteome</keyword>
<organism evidence="1 2">
    <name type="scientific">Ancylostoma caninum</name>
    <name type="common">Dog hookworm</name>
    <dbReference type="NCBI Taxonomy" id="29170"/>
    <lineage>
        <taxon>Eukaryota</taxon>
        <taxon>Metazoa</taxon>
        <taxon>Ecdysozoa</taxon>
        <taxon>Nematoda</taxon>
        <taxon>Chromadorea</taxon>
        <taxon>Rhabditida</taxon>
        <taxon>Rhabditina</taxon>
        <taxon>Rhabditomorpha</taxon>
        <taxon>Strongyloidea</taxon>
        <taxon>Ancylostomatidae</taxon>
        <taxon>Ancylostomatinae</taxon>
        <taxon>Ancylostoma</taxon>
    </lineage>
</organism>
<accession>A0A368FHZ6</accession>
<proteinExistence type="predicted"/>
<evidence type="ECO:0008006" key="3">
    <source>
        <dbReference type="Google" id="ProtNLM"/>
    </source>
</evidence>